<dbReference type="Gene3D" id="3.30.420.310">
    <property type="entry name" value="2-keto-3-deoxy-galactonokinase, C-terminal domain"/>
    <property type="match status" value="1"/>
</dbReference>
<accession>A0A0P8BSP7</accession>
<comment type="caution">
    <text evidence="1">The sequence shown here is derived from an EMBL/GenBank/DDBJ whole genome shotgun (WGS) entry which is preliminary data.</text>
</comment>
<dbReference type="Pfam" id="PF05035">
    <property type="entry name" value="DGOK"/>
    <property type="match status" value="1"/>
</dbReference>
<dbReference type="EMBL" id="LJSX01000001">
    <property type="protein sequence ID" value="KPQ12790.1"/>
    <property type="molecule type" value="Genomic_DNA"/>
</dbReference>
<dbReference type="SUPFAM" id="SSF53067">
    <property type="entry name" value="Actin-like ATPase domain"/>
    <property type="match status" value="1"/>
</dbReference>
<dbReference type="InterPro" id="IPR042258">
    <property type="entry name" value="DGOK_N"/>
</dbReference>
<dbReference type="OrthoDB" id="256574at2"/>
<dbReference type="Proteomes" id="UP000050497">
    <property type="component" value="Unassembled WGS sequence"/>
</dbReference>
<evidence type="ECO:0000313" key="2">
    <source>
        <dbReference type="EMBL" id="SCC82535.1"/>
    </source>
</evidence>
<evidence type="ECO:0000313" key="4">
    <source>
        <dbReference type="Proteomes" id="UP000182800"/>
    </source>
</evidence>
<proteinExistence type="predicted"/>
<keyword evidence="4" id="KW-1185">Reference proteome</keyword>
<dbReference type="Proteomes" id="UP000182800">
    <property type="component" value="Unassembled WGS sequence"/>
</dbReference>
<sequence length="326" mass="34033">MPPDLPGAPALIGLDWGTTRLRVMLLDAAGNVIAIRESDEGIRRARGAFAETFAKAIAPWQAQHAGLPVYASGMITSRNGWVQTPYLPLPADAGALAAGLVRHTMPDATVIAFVPGLCDDRGTHPDVMRGEETEIVGHLAQNPQSPDDPARLLILPGTHTKWVETAQGRITRFRTFMTGELYAAMSRHSILGDLMPPHDEAAPCDREAFARGVTAAGTDGGDLLAKLFSARSLVLFERLAPAQIGDYLSGLLIGTEVAQARAAMGERGEIAGAASATACTIIGRGDLAARYAQACEAHGLVAQIAAPGAAGAGLAALHARAAQDSR</sequence>
<dbReference type="Gene3D" id="3.30.420.300">
    <property type="entry name" value="2-keto-3-deoxy-galactonokinase, substrate binding domain"/>
    <property type="match status" value="1"/>
</dbReference>
<protein>
    <submittedName>
        <fullName evidence="1">2-dehydro-3-deoxygalactonokinase DgoK</fullName>
    </submittedName>
    <submittedName>
        <fullName evidence="2">2-keto-3-deoxygalactonate kinase</fullName>
    </submittedName>
</protein>
<keyword evidence="1" id="KW-0808">Transferase</keyword>
<dbReference type="InterPro" id="IPR042257">
    <property type="entry name" value="DGOK_C"/>
</dbReference>
<evidence type="ECO:0000313" key="3">
    <source>
        <dbReference type="Proteomes" id="UP000050497"/>
    </source>
</evidence>
<gene>
    <name evidence="1" type="primary">dgoK</name>
    <name evidence="2" type="ORF">GA0071312_3540</name>
    <name evidence="1" type="ORF">HLUCCO17_01450</name>
</gene>
<dbReference type="EMBL" id="FMBM01000003">
    <property type="protein sequence ID" value="SCC82535.1"/>
    <property type="molecule type" value="Genomic_DNA"/>
</dbReference>
<dbReference type="AlphaFoldDB" id="A0A0P8BSP7"/>
<reference evidence="2 4" key="2">
    <citation type="submission" date="2016-08" db="EMBL/GenBank/DDBJ databases">
        <authorList>
            <person name="Varghese N."/>
            <person name="Submissions Spin"/>
        </authorList>
    </citation>
    <scope>NUCLEOTIDE SEQUENCE [LARGE SCALE GENOMIC DNA]</scope>
    <source>
        <strain evidence="2 4">HL-109</strain>
    </source>
</reference>
<dbReference type="InterPro" id="IPR007729">
    <property type="entry name" value="DGOK"/>
</dbReference>
<dbReference type="STRING" id="1653334.GA0071312_3540"/>
<reference evidence="1 3" key="1">
    <citation type="submission" date="2015-09" db="EMBL/GenBank/DDBJ databases">
        <title>Identification and resolution of microdiversity through metagenomic sequencing of parallel consortia.</title>
        <authorList>
            <person name="Nelson W.C."/>
            <person name="Romine M.F."/>
            <person name="Lindemann S.R."/>
        </authorList>
    </citation>
    <scope>NUCLEOTIDE SEQUENCE [LARGE SCALE GENOMIC DNA]</scope>
    <source>
        <strain evidence="1">HL-109</strain>
    </source>
</reference>
<keyword evidence="1" id="KW-0418">Kinase</keyword>
<dbReference type="CDD" id="cd24012">
    <property type="entry name" value="ASKHA_NBD_KDGal-kinase"/>
    <property type="match status" value="1"/>
</dbReference>
<dbReference type="InterPro" id="IPR043129">
    <property type="entry name" value="ATPase_NBD"/>
</dbReference>
<dbReference type="GO" id="GO:0008671">
    <property type="term" value="F:2-dehydro-3-deoxygalactonokinase activity"/>
    <property type="evidence" value="ECO:0007669"/>
    <property type="project" value="InterPro"/>
</dbReference>
<dbReference type="GO" id="GO:0034194">
    <property type="term" value="P:D-galactonate catabolic process"/>
    <property type="evidence" value="ECO:0007669"/>
    <property type="project" value="InterPro"/>
</dbReference>
<dbReference type="RefSeq" id="WP_074446348.1">
    <property type="nucleotide sequence ID" value="NZ_FMBM01000003.1"/>
</dbReference>
<dbReference type="PATRIC" id="fig|1653334.4.peg.2051"/>
<evidence type="ECO:0000313" key="1">
    <source>
        <dbReference type="EMBL" id="KPQ12790.1"/>
    </source>
</evidence>
<organism evidence="1 3">
    <name type="scientific">Saliniramus fredricksonii</name>
    <dbReference type="NCBI Taxonomy" id="1653334"/>
    <lineage>
        <taxon>Bacteria</taxon>
        <taxon>Pseudomonadati</taxon>
        <taxon>Pseudomonadota</taxon>
        <taxon>Alphaproteobacteria</taxon>
        <taxon>Hyphomicrobiales</taxon>
        <taxon>Salinarimonadaceae</taxon>
        <taxon>Saliniramus</taxon>
    </lineage>
</organism>
<name>A0A0P8BSP7_9HYPH</name>